<proteinExistence type="predicted"/>
<dbReference type="Proteomes" id="UP000789920">
    <property type="component" value="Unassembled WGS sequence"/>
</dbReference>
<evidence type="ECO:0000313" key="1">
    <source>
        <dbReference type="EMBL" id="CAG8833657.1"/>
    </source>
</evidence>
<comment type="caution">
    <text evidence="1">The sequence shown here is derived from an EMBL/GenBank/DDBJ whole genome shotgun (WGS) entry which is preliminary data.</text>
</comment>
<evidence type="ECO:0000313" key="2">
    <source>
        <dbReference type="Proteomes" id="UP000789920"/>
    </source>
</evidence>
<name>A0ACA9SCI4_9GLOM</name>
<organism evidence="1 2">
    <name type="scientific">Racocetra persica</name>
    <dbReference type="NCBI Taxonomy" id="160502"/>
    <lineage>
        <taxon>Eukaryota</taxon>
        <taxon>Fungi</taxon>
        <taxon>Fungi incertae sedis</taxon>
        <taxon>Mucoromycota</taxon>
        <taxon>Glomeromycotina</taxon>
        <taxon>Glomeromycetes</taxon>
        <taxon>Diversisporales</taxon>
        <taxon>Gigasporaceae</taxon>
        <taxon>Racocetra</taxon>
    </lineage>
</organism>
<keyword evidence="2" id="KW-1185">Reference proteome</keyword>
<protein>
    <submittedName>
        <fullName evidence="1">23431_t:CDS:1</fullName>
    </submittedName>
</protein>
<dbReference type="EMBL" id="CAJVQC010107120">
    <property type="protein sequence ID" value="CAG8833657.1"/>
    <property type="molecule type" value="Genomic_DNA"/>
</dbReference>
<accession>A0ACA9SCI4</accession>
<sequence length="139" mass="15829">LCCLIPIQIAIARENKLIPLYNGLDAPEKYNIEYDKDDDNYTETISPITKEVIYVALDFEGIGSLERTPQEDLLLTLLNASLSNMILFKNQFVINRQITSAFQGFQNGANQLKNDSKIFKARLCIIIKDVPKHARKEIL</sequence>
<feature type="non-terminal residue" evidence="1">
    <location>
        <position position="1"/>
    </location>
</feature>
<feature type="non-terminal residue" evidence="1">
    <location>
        <position position="139"/>
    </location>
</feature>
<gene>
    <name evidence="1" type="ORF">RPERSI_LOCUS28908</name>
</gene>
<reference evidence="1" key="1">
    <citation type="submission" date="2021-06" db="EMBL/GenBank/DDBJ databases">
        <authorList>
            <person name="Kallberg Y."/>
            <person name="Tangrot J."/>
            <person name="Rosling A."/>
        </authorList>
    </citation>
    <scope>NUCLEOTIDE SEQUENCE</scope>
    <source>
        <strain evidence="1">MA461A</strain>
    </source>
</reference>